<proteinExistence type="predicted"/>
<reference evidence="2" key="1">
    <citation type="submission" date="2023-07" db="EMBL/GenBank/DDBJ databases">
        <authorList>
            <person name="Aktuganov G."/>
            <person name="Boyko T."/>
            <person name="Delegan Y."/>
            <person name="Galimzianova N."/>
            <person name="Gilvanova E."/>
            <person name="Korobov V."/>
            <person name="Kuzmina L."/>
            <person name="Melentiev A."/>
            <person name="Milman P."/>
            <person name="Ryabova A."/>
            <person name="Stupak E."/>
            <person name="Yasakov T."/>
            <person name="Zharikova N."/>
            <person name="Zhurenko E."/>
        </authorList>
    </citation>
    <scope>NUCLEOTIDE SEQUENCE</scope>
    <source>
        <strain evidence="2">IB-739</strain>
    </source>
</reference>
<comment type="caution">
    <text evidence="2">The sequence shown here is derived from an EMBL/GenBank/DDBJ whole genome shotgun (WGS) entry which is preliminary data.</text>
</comment>
<keyword evidence="3" id="KW-1185">Reference proteome</keyword>
<evidence type="ECO:0000256" key="1">
    <source>
        <dbReference type="SAM" id="SignalP"/>
    </source>
</evidence>
<keyword evidence="1" id="KW-0732">Signal</keyword>
<gene>
    <name evidence="2" type="ORF">Q3C12_24420</name>
</gene>
<evidence type="ECO:0000313" key="3">
    <source>
        <dbReference type="Proteomes" id="UP001168883"/>
    </source>
</evidence>
<protein>
    <submittedName>
        <fullName evidence="2">Uncharacterized protein</fullName>
    </submittedName>
</protein>
<evidence type="ECO:0000313" key="2">
    <source>
        <dbReference type="EMBL" id="MDO3680162.1"/>
    </source>
</evidence>
<dbReference type="EMBL" id="JAUMKJ010000036">
    <property type="protein sequence ID" value="MDO3680162.1"/>
    <property type="molecule type" value="Genomic_DNA"/>
</dbReference>
<dbReference type="Proteomes" id="UP001168883">
    <property type="component" value="Unassembled WGS sequence"/>
</dbReference>
<dbReference type="RefSeq" id="WP_302880426.1">
    <property type="nucleotide sequence ID" value="NZ_JAUMKJ010000036.1"/>
</dbReference>
<feature type="signal peptide" evidence="1">
    <location>
        <begin position="1"/>
        <end position="24"/>
    </location>
</feature>
<organism evidence="2 3">
    <name type="scientific">Paenibacillus ehimensis</name>
    <dbReference type="NCBI Taxonomy" id="79264"/>
    <lineage>
        <taxon>Bacteria</taxon>
        <taxon>Bacillati</taxon>
        <taxon>Bacillota</taxon>
        <taxon>Bacilli</taxon>
        <taxon>Bacillales</taxon>
        <taxon>Paenibacillaceae</taxon>
        <taxon>Paenibacillus</taxon>
    </lineage>
</organism>
<accession>A0ABT8VGQ5</accession>
<feature type="chain" id="PRO_5045959334" evidence="1">
    <location>
        <begin position="25"/>
        <end position="143"/>
    </location>
</feature>
<name>A0ABT8VGQ5_9BACL</name>
<sequence length="143" mass="15533">MKKITAILTSAIIGSSIVSVPSFAAVGEVSKFDSSSQNVVAACSDNHYGGPEGCVRHNLGKYGGKGFDYGYDLKKYESIIVNSVNGSSSFQWWLEDESTGRMVGSKKRPGEKAVADSNGIYRIVFQNNTNQDMLIEVKIIVNR</sequence>